<dbReference type="PANTHER" id="PTHR35372">
    <property type="entry name" value="ATP BINDING PROTEIN-RELATED"/>
    <property type="match status" value="1"/>
</dbReference>
<keyword evidence="3" id="KW-0067">ATP-binding</keyword>
<dbReference type="SUPFAM" id="SSF52540">
    <property type="entry name" value="P-loop containing nucleoside triphosphate hydrolases"/>
    <property type="match status" value="1"/>
</dbReference>
<evidence type="ECO:0000313" key="5">
    <source>
        <dbReference type="EMBL" id="QBQ76658.1"/>
    </source>
</evidence>
<dbReference type="PROSITE" id="PS51206">
    <property type="entry name" value="SF3_HELICASE_1"/>
    <property type="match status" value="1"/>
</dbReference>
<dbReference type="Proteomes" id="UP000307461">
    <property type="component" value="Segment"/>
</dbReference>
<dbReference type="Gene3D" id="3.30.70.1790">
    <property type="entry name" value="RepB DNA-primase, N-terminal domain"/>
    <property type="match status" value="1"/>
</dbReference>
<dbReference type="Pfam" id="PF19263">
    <property type="entry name" value="DUF5906"/>
    <property type="match status" value="1"/>
</dbReference>
<dbReference type="InterPro" id="IPR039459">
    <property type="entry name" value="RepB-like_DNA_primase_dom"/>
</dbReference>
<dbReference type="InterPro" id="IPR006500">
    <property type="entry name" value="Helicase_put_C_phage/plasmid"/>
</dbReference>
<dbReference type="GO" id="GO:0016787">
    <property type="term" value="F:hydrolase activity"/>
    <property type="evidence" value="ECO:0007669"/>
    <property type="project" value="UniProtKB-KW"/>
</dbReference>
<evidence type="ECO:0000259" key="4">
    <source>
        <dbReference type="PROSITE" id="PS51206"/>
    </source>
</evidence>
<dbReference type="SMART" id="SM00885">
    <property type="entry name" value="D5_N"/>
    <property type="match status" value="1"/>
</dbReference>
<accession>A0A482MSL6</accession>
<proteinExistence type="predicted"/>
<dbReference type="InterPro" id="IPR014015">
    <property type="entry name" value="Helicase_SF3_DNA-vir"/>
</dbReference>
<feature type="domain" description="SF3 helicase" evidence="4">
    <location>
        <begin position="519"/>
        <end position="677"/>
    </location>
</feature>
<dbReference type="Gene3D" id="3.40.50.300">
    <property type="entry name" value="P-loop containing nucleotide triphosphate hydrolases"/>
    <property type="match status" value="1"/>
</dbReference>
<reference evidence="5 6" key="1">
    <citation type="submission" date="2019-01" db="EMBL/GenBank/DDBJ databases">
        <title>Still something new to discover - new insights into E. coli phage diversity and taxonomy.</title>
        <authorList>
            <person name="Korf I.H.E."/>
            <person name="Adriaennsens E."/>
            <person name="Dreiseikelmann B."/>
            <person name="Kropinski A."/>
            <person name="Nimtz M."/>
            <person name="Meier-Kolthoff J.P."/>
            <person name="Rohde M."/>
            <person name="van Raaij M."/>
            <person name="Wittmann J."/>
        </authorList>
    </citation>
    <scope>NUCLEOTIDE SEQUENCE [LARGE SCALE GENOMIC DNA]</scope>
</reference>
<dbReference type="GO" id="GO:0005524">
    <property type="term" value="F:ATP binding"/>
    <property type="evidence" value="ECO:0007669"/>
    <property type="project" value="UniProtKB-KW"/>
</dbReference>
<name>A0A482MSL6_9CAUD</name>
<keyword evidence="2" id="KW-0378">Hydrolase</keyword>
<evidence type="ECO:0000313" key="6">
    <source>
        <dbReference type="Proteomes" id="UP000307461"/>
    </source>
</evidence>
<dbReference type="Pfam" id="PF08706">
    <property type="entry name" value="D5_N"/>
    <property type="match status" value="1"/>
</dbReference>
<evidence type="ECO:0000256" key="3">
    <source>
        <dbReference type="ARBA" id="ARBA00022840"/>
    </source>
</evidence>
<dbReference type="EMBL" id="MK373772">
    <property type="protein sequence ID" value="QBQ76658.1"/>
    <property type="molecule type" value="Genomic_DNA"/>
</dbReference>
<sequence length="806" mass="91914">MTYKPEQAQLFYAALTGMQNPPLVWQWFCDYDKERRDLAGWEYAYMNPAKLADLQARGCGVFTSVNGSTTGGRGKNDIDIFRAVFMDSDGAPFPDQWPVPPHAIVKRDDTHYHAYWFIDGDCSAMEWMIAQKQIALHFGSDESMVNPDRVMRVPGFLHQKSLDNRVLYELAELHADMPRYKLRDVISRFTLTDEKMMKMGEWVRQRSAQYVGGMDDFDDNEHNCKQFITYLKNRAEQSISGQGGNHVLFKTAAAGRDYQLSPQKTYELMLDYWDANNEPPWGDEMWPTVQNVYKYSQNGVGARSFAARLTEQAAMLPGMSLTPVEQAIYMPEAPVVDEKQQMAESVARLAAAIESGDDSMMQPDDMVYSSNHTRNAMLFMWLHCRKGEYLVDDGIMYQFNGKIYEAQAPDFLKVKLATEMQLSFPSESTINGTANLIKLLLARSAPSKWPEWKGDPDKDTSGLICFNNGILDINENLWYEHTHLLRIRTILPFDYDYKATCPTWENFLREVWGNSKYEPLIEQLQMWFGYMLMDDTSQQKMLIMSGTGGAGKSTIMRTLNKMVGDYNCAFPNLNGLTKDSQLAALFDKPVAILNDVSDPSPSNATAVVERIKGIVGQDKLTIDRKYLTSIEVSFRCRLNVTCNAFPRLSESSNAMLRRGLFFTTKRSFVGKEDMTLEPRIDKEMTGIINWAIAGIKKLQKIGKLENHPCMNDDIEIFRMLTSPLETFVQDALVYREDAYITIPDLCKRYKAWCTLNEGSRMFSNQSLISKIGVFPGLSLAKRGRDYVLEGAYLRPDDEPDNGVIYE</sequence>
<gene>
    <name evidence="5" type="ORF">PTXU04_00044</name>
</gene>
<dbReference type="Pfam" id="PF16793">
    <property type="entry name" value="RepB_primase"/>
    <property type="match status" value="1"/>
</dbReference>
<dbReference type="NCBIfam" id="TIGR01613">
    <property type="entry name" value="primase_Cterm"/>
    <property type="match status" value="1"/>
</dbReference>
<dbReference type="InterPro" id="IPR027417">
    <property type="entry name" value="P-loop_NTPase"/>
</dbReference>
<keyword evidence="1" id="KW-0547">Nucleotide-binding</keyword>
<keyword evidence="6" id="KW-1185">Reference proteome</keyword>
<dbReference type="PANTHER" id="PTHR35372:SF2">
    <property type="entry name" value="SF3 HELICASE DOMAIN-CONTAINING PROTEIN"/>
    <property type="match status" value="1"/>
</dbReference>
<dbReference type="InterPro" id="IPR051620">
    <property type="entry name" value="ORF904-like_C"/>
</dbReference>
<protein>
    <submittedName>
        <fullName evidence="5">Putative primase</fullName>
    </submittedName>
</protein>
<dbReference type="InterPro" id="IPR045455">
    <property type="entry name" value="NrS-1_pol-like_helicase"/>
</dbReference>
<organism evidence="5 6">
    <name type="scientific">Escherichia phage PTXU04</name>
    <dbReference type="NCBI Taxonomy" id="2508206"/>
    <lineage>
        <taxon>Viruses</taxon>
        <taxon>Duplodnaviria</taxon>
        <taxon>Heunggongvirae</taxon>
        <taxon>Uroviricota</taxon>
        <taxon>Caudoviricetes</taxon>
        <taxon>Xuquatrovirus</taxon>
        <taxon>Xuquatrovirus PTXU04</taxon>
    </lineage>
</organism>
<dbReference type="InterPro" id="IPR014818">
    <property type="entry name" value="Phage/plasmid_primase_P4_C"/>
</dbReference>
<evidence type="ECO:0000256" key="1">
    <source>
        <dbReference type="ARBA" id="ARBA00022741"/>
    </source>
</evidence>
<evidence type="ECO:0000256" key="2">
    <source>
        <dbReference type="ARBA" id="ARBA00022801"/>
    </source>
</evidence>